<keyword evidence="2" id="KW-0812">Transmembrane</keyword>
<evidence type="ECO:0000256" key="2">
    <source>
        <dbReference type="SAM" id="Phobius"/>
    </source>
</evidence>
<dbReference type="Proteomes" id="UP000184226">
    <property type="component" value="Unassembled WGS sequence"/>
</dbReference>
<keyword evidence="2" id="KW-1133">Transmembrane helix</keyword>
<dbReference type="AlphaFoldDB" id="A0A1M5MV02"/>
<evidence type="ECO:0000313" key="3">
    <source>
        <dbReference type="EMBL" id="SHG81144.1"/>
    </source>
</evidence>
<accession>A0A1M5MV02</accession>
<feature type="region of interest" description="Disordered" evidence="1">
    <location>
        <begin position="29"/>
        <end position="64"/>
    </location>
</feature>
<evidence type="ECO:0000313" key="4">
    <source>
        <dbReference type="Proteomes" id="UP000184226"/>
    </source>
</evidence>
<sequence length="64" mass="7190">MSNDSIPLILYSVGALLLGLLALMHWRDQRESKDTSRNTVPRRPSRRARAPGNSRRAKAAAAYR</sequence>
<keyword evidence="2" id="KW-0472">Membrane</keyword>
<gene>
    <name evidence="3" type="ORF">SAMN04488135_101332</name>
</gene>
<organism evidence="3 4">
    <name type="scientific">Pollutimonas bauzanensis</name>
    <dbReference type="NCBI Taxonomy" id="658167"/>
    <lineage>
        <taxon>Bacteria</taxon>
        <taxon>Pseudomonadati</taxon>
        <taxon>Pseudomonadota</taxon>
        <taxon>Betaproteobacteria</taxon>
        <taxon>Burkholderiales</taxon>
        <taxon>Alcaligenaceae</taxon>
        <taxon>Pollutimonas</taxon>
    </lineage>
</organism>
<evidence type="ECO:0000256" key="1">
    <source>
        <dbReference type="SAM" id="MobiDB-lite"/>
    </source>
</evidence>
<reference evidence="3 4" key="1">
    <citation type="submission" date="2016-11" db="EMBL/GenBank/DDBJ databases">
        <authorList>
            <person name="Jaros S."/>
            <person name="Januszkiewicz K."/>
            <person name="Wedrychowicz H."/>
        </authorList>
    </citation>
    <scope>NUCLEOTIDE SEQUENCE [LARGE SCALE GENOMIC DNA]</scope>
    <source>
        <strain evidence="3 4">CGMCC 1.10190</strain>
    </source>
</reference>
<proteinExistence type="predicted"/>
<dbReference type="EMBL" id="FQXE01000001">
    <property type="protein sequence ID" value="SHG81144.1"/>
    <property type="molecule type" value="Genomic_DNA"/>
</dbReference>
<keyword evidence="4" id="KW-1185">Reference proteome</keyword>
<name>A0A1M5MV02_9BURK</name>
<protein>
    <submittedName>
        <fullName evidence="3">Uncharacterized protein</fullName>
    </submittedName>
</protein>
<feature type="transmembrane region" description="Helical" evidence="2">
    <location>
        <begin position="6"/>
        <end position="26"/>
    </location>
</feature>